<dbReference type="EMBL" id="JABWUV010000002">
    <property type="protein sequence ID" value="KAF6378825.1"/>
    <property type="molecule type" value="Genomic_DNA"/>
</dbReference>
<gene>
    <name evidence="1" type="ORF">mMyoMyo1_009722</name>
</gene>
<keyword evidence="2" id="KW-1185">Reference proteome</keyword>
<proteinExistence type="predicted"/>
<evidence type="ECO:0000313" key="2">
    <source>
        <dbReference type="Proteomes" id="UP000527355"/>
    </source>
</evidence>
<evidence type="ECO:0000313" key="1">
    <source>
        <dbReference type="EMBL" id="KAF6378825.1"/>
    </source>
</evidence>
<comment type="caution">
    <text evidence="1">The sequence shown here is derived from an EMBL/GenBank/DDBJ whole genome shotgun (WGS) entry which is preliminary data.</text>
</comment>
<sequence>MASSTAVVVGASPTSSAALRMSDCSLGLLPVGKWTSPKGSQDARRMSDCQLRPNPLGSGLSKQVVIPSGVPDCERAQAWLSSPPHRVHKFLCTGPLVISILCFDWLFGCSAVQSICILPFII</sequence>
<accession>A0A7J7ZXN9</accession>
<protein>
    <submittedName>
        <fullName evidence="1">Uncharacterized protein</fullName>
    </submittedName>
</protein>
<dbReference type="Proteomes" id="UP000527355">
    <property type="component" value="Unassembled WGS sequence"/>
</dbReference>
<dbReference type="AlphaFoldDB" id="A0A7J7ZXN9"/>
<reference evidence="1 2" key="1">
    <citation type="journal article" date="2020" name="Nature">
        <title>Six reference-quality genomes reveal evolution of bat adaptations.</title>
        <authorList>
            <person name="Jebb D."/>
            <person name="Huang Z."/>
            <person name="Pippel M."/>
            <person name="Hughes G.M."/>
            <person name="Lavrichenko K."/>
            <person name="Devanna P."/>
            <person name="Winkler S."/>
            <person name="Jermiin L.S."/>
            <person name="Skirmuntt E.C."/>
            <person name="Katzourakis A."/>
            <person name="Burkitt-Gray L."/>
            <person name="Ray D.A."/>
            <person name="Sullivan K.A.M."/>
            <person name="Roscito J.G."/>
            <person name="Kirilenko B.M."/>
            <person name="Davalos L.M."/>
            <person name="Corthals A.P."/>
            <person name="Power M.L."/>
            <person name="Jones G."/>
            <person name="Ransome R.D."/>
            <person name="Dechmann D.K.N."/>
            <person name="Locatelli A.G."/>
            <person name="Puechmaille S.J."/>
            <person name="Fedrigo O."/>
            <person name="Jarvis E.D."/>
            <person name="Hiller M."/>
            <person name="Vernes S.C."/>
            <person name="Myers E.W."/>
            <person name="Teeling E.C."/>
        </authorList>
    </citation>
    <scope>NUCLEOTIDE SEQUENCE [LARGE SCALE GENOMIC DNA]</scope>
    <source>
        <strain evidence="1">MMyoMyo1</strain>
        <tissue evidence="1">Flight muscle</tissue>
    </source>
</reference>
<organism evidence="1 2">
    <name type="scientific">Myotis myotis</name>
    <name type="common">Greater mouse-eared bat</name>
    <name type="synonym">Vespertilio myotis</name>
    <dbReference type="NCBI Taxonomy" id="51298"/>
    <lineage>
        <taxon>Eukaryota</taxon>
        <taxon>Metazoa</taxon>
        <taxon>Chordata</taxon>
        <taxon>Craniata</taxon>
        <taxon>Vertebrata</taxon>
        <taxon>Euteleostomi</taxon>
        <taxon>Mammalia</taxon>
        <taxon>Eutheria</taxon>
        <taxon>Laurasiatheria</taxon>
        <taxon>Chiroptera</taxon>
        <taxon>Yangochiroptera</taxon>
        <taxon>Vespertilionidae</taxon>
        <taxon>Myotis</taxon>
    </lineage>
</organism>
<name>A0A7J7ZXN9_MYOMY</name>